<feature type="transmembrane region" description="Helical" evidence="1">
    <location>
        <begin position="117"/>
        <end position="136"/>
    </location>
</feature>
<feature type="transmembrane region" description="Helical" evidence="1">
    <location>
        <begin position="143"/>
        <end position="161"/>
    </location>
</feature>
<dbReference type="Proteomes" id="UP001057520">
    <property type="component" value="Chromosome"/>
</dbReference>
<keyword evidence="1" id="KW-1133">Transmembrane helix</keyword>
<dbReference type="EMBL" id="CP096040">
    <property type="protein sequence ID" value="USQ95815.1"/>
    <property type="molecule type" value="Genomic_DNA"/>
</dbReference>
<protein>
    <submittedName>
        <fullName evidence="2">Uncharacterized protein</fullName>
    </submittedName>
</protein>
<evidence type="ECO:0000256" key="1">
    <source>
        <dbReference type="SAM" id="Phobius"/>
    </source>
</evidence>
<keyword evidence="1" id="KW-0812">Transmembrane</keyword>
<organism evidence="2 3">
    <name type="scientific">Caulobacter segnis</name>
    <dbReference type="NCBI Taxonomy" id="88688"/>
    <lineage>
        <taxon>Bacteria</taxon>
        <taxon>Pseudomonadati</taxon>
        <taxon>Pseudomonadota</taxon>
        <taxon>Alphaproteobacteria</taxon>
        <taxon>Caulobacterales</taxon>
        <taxon>Caulobacteraceae</taxon>
        <taxon>Caulobacter</taxon>
    </lineage>
</organism>
<keyword evidence="3" id="KW-1185">Reference proteome</keyword>
<evidence type="ECO:0000313" key="2">
    <source>
        <dbReference type="EMBL" id="USQ95815.1"/>
    </source>
</evidence>
<reference evidence="2 3" key="1">
    <citation type="submission" date="2022-04" db="EMBL/GenBank/DDBJ databases">
        <title>Genome sequence of soybean root-associated Caulobacter segnis RL271.</title>
        <authorList>
            <person name="Longley R."/>
            <person name="Bonito G."/>
            <person name="Trigodet F."/>
            <person name="Crosson S."/>
            <person name="Fiebig A."/>
        </authorList>
    </citation>
    <scope>NUCLEOTIDE SEQUENCE [LARGE SCALE GENOMIC DNA]</scope>
    <source>
        <strain evidence="2 3">RL271</strain>
    </source>
</reference>
<feature type="transmembrane region" description="Helical" evidence="1">
    <location>
        <begin position="167"/>
        <end position="184"/>
    </location>
</feature>
<accession>A0ABY4ZTI1</accession>
<feature type="transmembrane region" description="Helical" evidence="1">
    <location>
        <begin position="60"/>
        <end position="78"/>
    </location>
</feature>
<evidence type="ECO:0000313" key="3">
    <source>
        <dbReference type="Proteomes" id="UP001057520"/>
    </source>
</evidence>
<feature type="transmembrane region" description="Helical" evidence="1">
    <location>
        <begin position="90"/>
        <end position="111"/>
    </location>
</feature>
<keyword evidence="1" id="KW-0472">Membrane</keyword>
<proteinExistence type="predicted"/>
<name>A0ABY4ZTI1_9CAUL</name>
<gene>
    <name evidence="2" type="ORF">MZV50_25305</name>
</gene>
<feature type="transmembrane region" description="Helical" evidence="1">
    <location>
        <begin position="32"/>
        <end position="54"/>
    </location>
</feature>
<sequence length="187" mass="19957">MTSVSKSEALSALSEIDSVTRRGMALKGYRHAGPFLMLWGVVWGLGYLGMAYLAPDYWGWLWLGLDLAGAIGSLILAPKGGTGAHAAVKPWRMVAGMGACVAFVLAIVAVFPKTELLPYIALPGLFVGFLYTVLGVTNASPRYVWIGVAVFVATLAGYYLWPQYLAQWLALVGGGGLFLGGLWLRSV</sequence>